<dbReference type="AlphaFoldDB" id="A0A7D9EJA0"/>
<dbReference type="OrthoDB" id="6005352at2759"/>
<evidence type="ECO:0000313" key="2">
    <source>
        <dbReference type="Proteomes" id="UP001152795"/>
    </source>
</evidence>
<evidence type="ECO:0000313" key="1">
    <source>
        <dbReference type="EMBL" id="CAB4008583.1"/>
    </source>
</evidence>
<accession>A0A7D9EJA0</accession>
<reference evidence="1" key="1">
    <citation type="submission" date="2020-04" db="EMBL/GenBank/DDBJ databases">
        <authorList>
            <person name="Alioto T."/>
            <person name="Alioto T."/>
            <person name="Gomez Garrido J."/>
        </authorList>
    </citation>
    <scope>NUCLEOTIDE SEQUENCE</scope>
    <source>
        <strain evidence="1">A484AB</strain>
    </source>
</reference>
<gene>
    <name evidence="1" type="ORF">PACLA_8A040503</name>
</gene>
<sequence>MPSTSNQCVGVISSNDAYFSEVCKASAVVPVGLTFMAFAVQDFDDVKGLLKEDSFVLVERSLHNFGNSLCWVYRCSCDINRCNYLLSLNVYLQGTVEELNGRSKPCNHCIVVEKFIASVESVDGTLPESVVGSQARYNDHEYFNTDNIFELPCSKNIVCSFVHGEYSFVGSDQHGLKCLTCKLCSNPACNERENFDGSQFGVLNMGRYLLSHEVLRDYMHHFLFGSCTLQTYHQVWIRRLSDVDTAEEKIPSYNQLRYAWYSFLDLLEIDYTARSTCSECGPEPEIVVCDATTVAFRKTMVLRCDPQTPVESANVTTGR</sequence>
<protein>
    <submittedName>
        <fullName evidence="1">Uncharacterized protein</fullName>
    </submittedName>
</protein>
<dbReference type="EMBL" id="CACRXK020006165">
    <property type="protein sequence ID" value="CAB4008583.1"/>
    <property type="molecule type" value="Genomic_DNA"/>
</dbReference>
<comment type="caution">
    <text evidence="1">The sequence shown here is derived from an EMBL/GenBank/DDBJ whole genome shotgun (WGS) entry which is preliminary data.</text>
</comment>
<organism evidence="1 2">
    <name type="scientific">Paramuricea clavata</name>
    <name type="common">Red gorgonian</name>
    <name type="synonym">Violescent sea-whip</name>
    <dbReference type="NCBI Taxonomy" id="317549"/>
    <lineage>
        <taxon>Eukaryota</taxon>
        <taxon>Metazoa</taxon>
        <taxon>Cnidaria</taxon>
        <taxon>Anthozoa</taxon>
        <taxon>Octocorallia</taxon>
        <taxon>Malacalcyonacea</taxon>
        <taxon>Plexauridae</taxon>
        <taxon>Paramuricea</taxon>
    </lineage>
</organism>
<keyword evidence="2" id="KW-1185">Reference proteome</keyword>
<dbReference type="Proteomes" id="UP001152795">
    <property type="component" value="Unassembled WGS sequence"/>
</dbReference>
<proteinExistence type="predicted"/>
<name>A0A7D9EJA0_PARCT</name>